<organism evidence="1 2">
    <name type="scientific">Colletotrichum shisoi</name>
    <dbReference type="NCBI Taxonomy" id="2078593"/>
    <lineage>
        <taxon>Eukaryota</taxon>
        <taxon>Fungi</taxon>
        <taxon>Dikarya</taxon>
        <taxon>Ascomycota</taxon>
        <taxon>Pezizomycotina</taxon>
        <taxon>Sordariomycetes</taxon>
        <taxon>Hypocreomycetidae</taxon>
        <taxon>Glomerellales</taxon>
        <taxon>Glomerellaceae</taxon>
        <taxon>Colletotrichum</taxon>
        <taxon>Colletotrichum destructivum species complex</taxon>
    </lineage>
</organism>
<evidence type="ECO:0000313" key="2">
    <source>
        <dbReference type="Proteomes" id="UP000326340"/>
    </source>
</evidence>
<keyword evidence="2" id="KW-1185">Reference proteome</keyword>
<dbReference type="Proteomes" id="UP000326340">
    <property type="component" value="Unassembled WGS sequence"/>
</dbReference>
<proteinExistence type="predicted"/>
<reference evidence="1 2" key="1">
    <citation type="journal article" date="2019" name="Sci. Rep.">
        <title>Colletotrichum shisoi sp. nov., an anthracnose pathogen of Perilla frutescens in Japan: molecular phylogenetic, morphological and genomic evidence.</title>
        <authorList>
            <person name="Gan P."/>
            <person name="Tsushima A."/>
            <person name="Hiroyama R."/>
            <person name="Narusaka M."/>
            <person name="Takano Y."/>
            <person name="Narusaka Y."/>
            <person name="Kawaradani M."/>
            <person name="Damm U."/>
            <person name="Shirasu K."/>
        </authorList>
    </citation>
    <scope>NUCLEOTIDE SEQUENCE [LARGE SCALE GENOMIC DNA]</scope>
    <source>
        <strain evidence="1 2">PG-2018a</strain>
    </source>
</reference>
<name>A0A5Q4BPR2_9PEZI</name>
<comment type="caution">
    <text evidence="1">The sequence shown here is derived from an EMBL/GenBank/DDBJ whole genome shotgun (WGS) entry which is preliminary data.</text>
</comment>
<gene>
    <name evidence="1" type="ORF">CSHISOI_06497</name>
</gene>
<dbReference type="EMBL" id="PUHP01000595">
    <property type="protein sequence ID" value="TQN68992.1"/>
    <property type="molecule type" value="Genomic_DNA"/>
</dbReference>
<evidence type="ECO:0000313" key="1">
    <source>
        <dbReference type="EMBL" id="TQN68992.1"/>
    </source>
</evidence>
<protein>
    <submittedName>
        <fullName evidence="1">Uncharacterized protein</fullName>
    </submittedName>
</protein>
<dbReference type="AlphaFoldDB" id="A0A5Q4BPR2"/>
<sequence length="28" mass="3448">MWRLNMKQEKKTCWLRGRECLGSEMMDS</sequence>
<accession>A0A5Q4BPR2</accession>